<dbReference type="SUPFAM" id="SSF52266">
    <property type="entry name" value="SGNH hydrolase"/>
    <property type="match status" value="1"/>
</dbReference>
<evidence type="ECO:0008006" key="4">
    <source>
        <dbReference type="Google" id="ProtNLM"/>
    </source>
</evidence>
<dbReference type="InterPro" id="IPR051058">
    <property type="entry name" value="GDSL_Est/Lipase"/>
</dbReference>
<dbReference type="GO" id="GO:0016788">
    <property type="term" value="F:hydrolase activity, acting on ester bonds"/>
    <property type="evidence" value="ECO:0007669"/>
    <property type="project" value="InterPro"/>
</dbReference>
<dbReference type="Pfam" id="PF00657">
    <property type="entry name" value="Lipase_GDSL"/>
    <property type="match status" value="1"/>
</dbReference>
<evidence type="ECO:0000256" key="1">
    <source>
        <dbReference type="ARBA" id="ARBA00022801"/>
    </source>
</evidence>
<dbReference type="InterPro" id="IPR036514">
    <property type="entry name" value="SGNH_hydro_sf"/>
</dbReference>
<dbReference type="EMBL" id="QBMN01000115">
    <property type="protein sequence ID" value="PZO37804.1"/>
    <property type="molecule type" value="Genomic_DNA"/>
</dbReference>
<dbReference type="CDD" id="cd01846">
    <property type="entry name" value="fatty_acyltransferase_like"/>
    <property type="match status" value="1"/>
</dbReference>
<sequence length="405" mass="42489">MWCSASQSLNRSCLRFLSLPGDPMLLTEINIAIPHLGQINFGQIDFGQILRDLKAVAPPQVECPQTLVPNFDGLIIFGDSLSDPGNLLALTGFFPPPPYSQGRFSNGDIWADYLTDEIGLGAAQVQNFAAGGAKTGRGNGLNPLVSLLTGTEASLPGLLDQVDGYLDGLGESAANADSLYVVWAGGNDLLNLPSDSAAIPDFLTSAVQNVATTIASLAERGADTFLVPTLPNLGLTPQTRRDGTSEQATALSLAFNAELAETLIALEQSPLFEIDIISVDLFELTTAIASAPAQFGFTNVTDPLIGQGGPNLNNPGFFWWDQLHPTTQTHALLADVFQTSLVEAGYLVPGNSVIPTLATSDFALAGVAAPEGTLDSYCTGWQTPTADSLSPLQAASSADLAYQSF</sequence>
<proteinExistence type="predicted"/>
<accession>A0A2W4VY50</accession>
<dbReference type="Gene3D" id="3.40.50.1110">
    <property type="entry name" value="SGNH hydrolase"/>
    <property type="match status" value="1"/>
</dbReference>
<evidence type="ECO:0000313" key="3">
    <source>
        <dbReference type="Proteomes" id="UP000249081"/>
    </source>
</evidence>
<keyword evidence="1" id="KW-0378">Hydrolase</keyword>
<protein>
    <recommendedName>
        <fullName evidence="4">GDSL family lipase</fullName>
    </recommendedName>
</protein>
<name>A0A2W4VY50_9CYAN</name>
<reference evidence="2 3" key="2">
    <citation type="submission" date="2018-06" db="EMBL/GenBank/DDBJ databases">
        <title>Metagenomic assembly of (sub)arctic Cyanobacteria and their associated microbiome from non-axenic cultures.</title>
        <authorList>
            <person name="Baurain D."/>
        </authorList>
    </citation>
    <scope>NUCLEOTIDE SEQUENCE [LARGE SCALE GENOMIC DNA]</scope>
    <source>
        <strain evidence="2">ULC041bin1</strain>
    </source>
</reference>
<dbReference type="Proteomes" id="UP000249081">
    <property type="component" value="Unassembled WGS sequence"/>
</dbReference>
<dbReference type="PANTHER" id="PTHR45648">
    <property type="entry name" value="GDSL LIPASE/ACYLHYDROLASE FAMILY PROTEIN (AFU_ORTHOLOGUE AFUA_4G14700)"/>
    <property type="match status" value="1"/>
</dbReference>
<evidence type="ECO:0000313" key="2">
    <source>
        <dbReference type="EMBL" id="PZO37804.1"/>
    </source>
</evidence>
<comment type="caution">
    <text evidence="2">The sequence shown here is derived from an EMBL/GenBank/DDBJ whole genome shotgun (WGS) entry which is preliminary data.</text>
</comment>
<reference evidence="3" key="1">
    <citation type="submission" date="2018-04" db="EMBL/GenBank/DDBJ databases">
        <authorList>
            <person name="Cornet L."/>
        </authorList>
    </citation>
    <scope>NUCLEOTIDE SEQUENCE [LARGE SCALE GENOMIC DNA]</scope>
</reference>
<dbReference type="InterPro" id="IPR001087">
    <property type="entry name" value="GDSL"/>
</dbReference>
<dbReference type="PANTHER" id="PTHR45648:SF22">
    <property type="entry name" value="GDSL LIPASE_ACYLHYDROLASE FAMILY PROTEIN (AFU_ORTHOLOGUE AFUA_4G14700)"/>
    <property type="match status" value="1"/>
</dbReference>
<dbReference type="AlphaFoldDB" id="A0A2W4VY50"/>
<gene>
    <name evidence="2" type="ORF">DCF17_15505</name>
</gene>
<organism evidence="2 3">
    <name type="scientific">Shackletoniella antarctica</name>
    <dbReference type="NCBI Taxonomy" id="268115"/>
    <lineage>
        <taxon>Bacteria</taxon>
        <taxon>Bacillati</taxon>
        <taxon>Cyanobacteriota</taxon>
        <taxon>Cyanophyceae</taxon>
        <taxon>Oculatellales</taxon>
        <taxon>Oculatellaceae</taxon>
        <taxon>Shackletoniella</taxon>
    </lineage>
</organism>